<dbReference type="OrthoDB" id="10261556at2759"/>
<keyword evidence="3" id="KW-0067">ATP-binding</keyword>
<dbReference type="AlphaFoldDB" id="A0A2J7ZYT1"/>
<evidence type="ECO:0000256" key="1">
    <source>
        <dbReference type="ARBA" id="ARBA00005446"/>
    </source>
</evidence>
<gene>
    <name evidence="3" type="ORF">TSOC_008342</name>
</gene>
<organism evidence="3 4">
    <name type="scientific">Tetrabaena socialis</name>
    <dbReference type="NCBI Taxonomy" id="47790"/>
    <lineage>
        <taxon>Eukaryota</taxon>
        <taxon>Viridiplantae</taxon>
        <taxon>Chlorophyta</taxon>
        <taxon>core chlorophytes</taxon>
        <taxon>Chlorophyceae</taxon>
        <taxon>CS clade</taxon>
        <taxon>Chlamydomonadales</taxon>
        <taxon>Tetrabaenaceae</taxon>
        <taxon>Tetrabaena</taxon>
    </lineage>
</organism>
<keyword evidence="3" id="KW-0547">Nucleotide-binding</keyword>
<evidence type="ECO:0000313" key="3">
    <source>
        <dbReference type="EMBL" id="PNH05408.1"/>
    </source>
</evidence>
<dbReference type="GO" id="GO:0043138">
    <property type="term" value="F:3'-5' DNA helicase activity"/>
    <property type="evidence" value="ECO:0007669"/>
    <property type="project" value="UniProtKB-EC"/>
</dbReference>
<dbReference type="GO" id="GO:0006310">
    <property type="term" value="P:DNA recombination"/>
    <property type="evidence" value="ECO:0007669"/>
    <property type="project" value="TreeGrafter"/>
</dbReference>
<dbReference type="GO" id="GO:0009378">
    <property type="term" value="F:four-way junction helicase activity"/>
    <property type="evidence" value="ECO:0007669"/>
    <property type="project" value="TreeGrafter"/>
</dbReference>
<dbReference type="GO" id="GO:0003677">
    <property type="term" value="F:DNA binding"/>
    <property type="evidence" value="ECO:0007669"/>
    <property type="project" value="UniProtKB-KW"/>
</dbReference>
<name>A0A2J7ZYT1_9CHLO</name>
<accession>A0A2J7ZYT1</accession>
<dbReference type="Gene3D" id="3.40.50.300">
    <property type="entry name" value="P-loop containing nucleotide triphosphate hydrolases"/>
    <property type="match status" value="2"/>
</dbReference>
<protein>
    <submittedName>
        <fullName evidence="3">ATP-dependent DNA helicase Q-like 3</fullName>
    </submittedName>
</protein>
<dbReference type="GO" id="GO:0006281">
    <property type="term" value="P:DNA repair"/>
    <property type="evidence" value="ECO:0007669"/>
    <property type="project" value="TreeGrafter"/>
</dbReference>
<dbReference type="Proteomes" id="UP000236333">
    <property type="component" value="Unassembled WGS sequence"/>
</dbReference>
<dbReference type="EMBL" id="PGGS01000308">
    <property type="protein sequence ID" value="PNH05408.1"/>
    <property type="molecule type" value="Genomic_DNA"/>
</dbReference>
<keyword evidence="3" id="KW-0347">Helicase</keyword>
<sequence length="204" mass="22398">MSEKRGSLCLGPTANGRDAKRPDVRNANRSKALAVLKATTWGHDFRPAYRRLQVRDGGNAAALRANFPGVPIMALTATAASQVQEDICRQLRLSDPIRLLSSFNRPNISYTVRYLDAEEVEEAVALVQLMSQRRTAAGGVVPCSIVYCQKRDTCEEVAGVRLVVHYNLPRSLEGYYQEAGRAGRDGAPADSVMFYRQGSSHRSG</sequence>
<evidence type="ECO:0000256" key="2">
    <source>
        <dbReference type="SAM" id="MobiDB-lite"/>
    </source>
</evidence>
<dbReference type="PANTHER" id="PTHR13710:SF155">
    <property type="entry name" value="ATP-DEPENDENT DNA HELICASE Q-LIKE 3"/>
    <property type="match status" value="1"/>
</dbReference>
<proteinExistence type="inferred from homology"/>
<dbReference type="GO" id="GO:0005737">
    <property type="term" value="C:cytoplasm"/>
    <property type="evidence" value="ECO:0007669"/>
    <property type="project" value="TreeGrafter"/>
</dbReference>
<dbReference type="SUPFAM" id="SSF52540">
    <property type="entry name" value="P-loop containing nucleoside triphosphate hydrolases"/>
    <property type="match status" value="1"/>
</dbReference>
<keyword evidence="4" id="KW-1185">Reference proteome</keyword>
<reference evidence="3 4" key="1">
    <citation type="journal article" date="2017" name="Mol. Biol. Evol.">
        <title>The 4-celled Tetrabaena socialis nuclear genome reveals the essential components for genetic control of cell number at the origin of multicellularity in the volvocine lineage.</title>
        <authorList>
            <person name="Featherston J."/>
            <person name="Arakaki Y."/>
            <person name="Hanschen E.R."/>
            <person name="Ferris P.J."/>
            <person name="Michod R.E."/>
            <person name="Olson B.J.S.C."/>
            <person name="Nozaki H."/>
            <person name="Durand P.M."/>
        </authorList>
    </citation>
    <scope>NUCLEOTIDE SEQUENCE [LARGE SCALE GENOMIC DNA]</scope>
    <source>
        <strain evidence="3 4">NIES-571</strain>
    </source>
</reference>
<feature type="region of interest" description="Disordered" evidence="2">
    <location>
        <begin position="1"/>
        <end position="25"/>
    </location>
</feature>
<comment type="similarity">
    <text evidence="1">Belongs to the helicase family. RecQ subfamily.</text>
</comment>
<keyword evidence="3" id="KW-0378">Hydrolase</keyword>
<evidence type="ECO:0000313" key="4">
    <source>
        <dbReference type="Proteomes" id="UP000236333"/>
    </source>
</evidence>
<dbReference type="InterPro" id="IPR027417">
    <property type="entry name" value="P-loop_NTPase"/>
</dbReference>
<dbReference type="PANTHER" id="PTHR13710">
    <property type="entry name" value="DNA HELICASE RECQ FAMILY MEMBER"/>
    <property type="match status" value="1"/>
</dbReference>
<comment type="caution">
    <text evidence="3">The sequence shown here is derived from an EMBL/GenBank/DDBJ whole genome shotgun (WGS) entry which is preliminary data.</text>
</comment>
<dbReference type="GO" id="GO:0005694">
    <property type="term" value="C:chromosome"/>
    <property type="evidence" value="ECO:0007669"/>
    <property type="project" value="TreeGrafter"/>
</dbReference>